<keyword evidence="3" id="KW-1185">Reference proteome</keyword>
<proteinExistence type="inferred from homology"/>
<dbReference type="Gene3D" id="3.30.420.10">
    <property type="entry name" value="Ribonuclease H-like superfamily/Ribonuclease H"/>
    <property type="match status" value="2"/>
</dbReference>
<evidence type="ECO:0000313" key="3">
    <source>
        <dbReference type="Proteomes" id="UP001447188"/>
    </source>
</evidence>
<comment type="caution">
    <text evidence="2">The sequence shown here is derived from an EMBL/GenBank/DDBJ whole genome shotgun (WGS) entry which is preliminary data.</text>
</comment>
<reference evidence="2 3" key="1">
    <citation type="submission" date="2024-02" db="EMBL/GenBank/DDBJ databases">
        <title>Discinaceae phylogenomics.</title>
        <authorList>
            <person name="Dirks A.C."/>
            <person name="James T.Y."/>
        </authorList>
    </citation>
    <scope>NUCLEOTIDE SEQUENCE [LARGE SCALE GENOMIC DNA]</scope>
    <source>
        <strain evidence="2 3">ACD0624</strain>
    </source>
</reference>
<dbReference type="SUPFAM" id="SSF53098">
    <property type="entry name" value="Ribonuclease H-like"/>
    <property type="match status" value="1"/>
</dbReference>
<organism evidence="2 3">
    <name type="scientific">Discina gigas</name>
    <dbReference type="NCBI Taxonomy" id="1032678"/>
    <lineage>
        <taxon>Eukaryota</taxon>
        <taxon>Fungi</taxon>
        <taxon>Dikarya</taxon>
        <taxon>Ascomycota</taxon>
        <taxon>Pezizomycotina</taxon>
        <taxon>Pezizomycetes</taxon>
        <taxon>Pezizales</taxon>
        <taxon>Discinaceae</taxon>
        <taxon>Discina</taxon>
    </lineage>
</organism>
<dbReference type="InterPro" id="IPR012337">
    <property type="entry name" value="RNaseH-like_sf"/>
</dbReference>
<dbReference type="PANTHER" id="PTHR15092">
    <property type="entry name" value="POLY A -SPECIFIC RIBONUCLEASE/TARGET OF EGR1, MEMBER 1"/>
    <property type="match status" value="1"/>
</dbReference>
<dbReference type="InterPro" id="IPR036397">
    <property type="entry name" value="RNaseH_sf"/>
</dbReference>
<protein>
    <submittedName>
        <fullName evidence="2">Uncharacterized protein</fullName>
    </submittedName>
</protein>
<accession>A0ABR3GNE1</accession>
<dbReference type="InterPro" id="IPR006941">
    <property type="entry name" value="RNase_CAF1"/>
</dbReference>
<dbReference type="EMBL" id="JBBBZM010000039">
    <property type="protein sequence ID" value="KAL0637091.1"/>
    <property type="molecule type" value="Genomic_DNA"/>
</dbReference>
<dbReference type="InterPro" id="IPR036867">
    <property type="entry name" value="R3H_dom_sf"/>
</dbReference>
<dbReference type="Proteomes" id="UP001447188">
    <property type="component" value="Unassembled WGS sequence"/>
</dbReference>
<dbReference type="InterPro" id="IPR051181">
    <property type="entry name" value="CAF1_poly(A)_ribonucleases"/>
</dbReference>
<dbReference type="PANTHER" id="PTHR15092:SF22">
    <property type="entry name" value="POLY(A)-SPECIFIC RIBONUCLEASE PNLDC1"/>
    <property type="match status" value="1"/>
</dbReference>
<sequence length="452" mass="51378">MDISRANFAEHLPEIIKSIENSVCVTFDLELSGIHRAAFSKNPSLGRRQNVEERYKEVKEAAERFQILQFGLCTVTADEETGIYVCRPYNIYLSPATDPKFGIDREYTVQAGALEFLSENGFNFNAQFTSGVPYLSRSEEKWILEREDRLLSEQKEDIHVDDHSKQFVEDFVNEIRDWVDDPNPLYDFLNVSTASGTLNGYQRRLVHQIVRNTFPNLTTLGKGTFVQIVKQDPAADKLKREERRARFDKDLTRGIGLRRLIDILFASGKPLVGHNLFTDLINLYACFIGPLPETAREFGQLVNKTFPIVLDTKYLATSTPSTSHFASSLHTLWDTLAPLKFPRIDLHTGHTRYVVSMHAHEAGYDSFNTARVLLRIAGRYHALLQECQVAKETDAESKAAAKLMDFIHKPNPLGVVESGEGYILPGFEGQFWRKWVNRLRVNGTVEGEFVLG</sequence>
<evidence type="ECO:0000313" key="2">
    <source>
        <dbReference type="EMBL" id="KAL0637091.1"/>
    </source>
</evidence>
<gene>
    <name evidence="2" type="ORF">Q9L58_003914</name>
</gene>
<evidence type="ECO:0000256" key="1">
    <source>
        <dbReference type="ARBA" id="ARBA00008372"/>
    </source>
</evidence>
<dbReference type="Pfam" id="PF04857">
    <property type="entry name" value="CAF1"/>
    <property type="match status" value="1"/>
</dbReference>
<dbReference type="Gene3D" id="3.30.1370.50">
    <property type="entry name" value="R3H-like domain"/>
    <property type="match status" value="1"/>
</dbReference>
<name>A0ABR3GNE1_9PEZI</name>
<comment type="similarity">
    <text evidence="1">Belongs to the CAF1 family.</text>
</comment>